<evidence type="ECO:0000313" key="3">
    <source>
        <dbReference type="WBParaSite" id="PgB11_g025_t04"/>
    </source>
</evidence>
<feature type="chain" id="PRO_5036834230" evidence="1">
    <location>
        <begin position="18"/>
        <end position="117"/>
    </location>
</feature>
<protein>
    <submittedName>
        <fullName evidence="3">Nudix hydrolase domain-containing protein</fullName>
    </submittedName>
</protein>
<reference evidence="3" key="1">
    <citation type="submission" date="2022-11" db="UniProtKB">
        <authorList>
            <consortium name="WormBaseParasite"/>
        </authorList>
    </citation>
    <scope>IDENTIFICATION</scope>
</reference>
<dbReference type="AlphaFoldDB" id="A0A914ZUD7"/>
<keyword evidence="2" id="KW-1185">Reference proteome</keyword>
<dbReference type="Proteomes" id="UP000887569">
    <property type="component" value="Unplaced"/>
</dbReference>
<dbReference type="WBParaSite" id="PgB11_g025_t04">
    <property type="protein sequence ID" value="PgB11_g025_t04"/>
    <property type="gene ID" value="PgB11_g025"/>
</dbReference>
<accession>A0A914ZUD7</accession>
<proteinExistence type="predicted"/>
<organism evidence="2 3">
    <name type="scientific">Parascaris univalens</name>
    <name type="common">Nematode worm</name>
    <dbReference type="NCBI Taxonomy" id="6257"/>
    <lineage>
        <taxon>Eukaryota</taxon>
        <taxon>Metazoa</taxon>
        <taxon>Ecdysozoa</taxon>
        <taxon>Nematoda</taxon>
        <taxon>Chromadorea</taxon>
        <taxon>Rhabditida</taxon>
        <taxon>Spirurina</taxon>
        <taxon>Ascaridomorpha</taxon>
        <taxon>Ascaridoidea</taxon>
        <taxon>Ascarididae</taxon>
        <taxon>Parascaris</taxon>
    </lineage>
</organism>
<sequence>FSLLALLILLLVELIPAFDSRSSKKQRKYSTVCVRQTECPRNRLRARNPLVRRSFLMYQLRSALLDKHHHQGRHRHVYPMSTSCALSRASRVNSTLSVAQHRIAHNGRRSAQNQNSY</sequence>
<keyword evidence="1" id="KW-0732">Signal</keyword>
<evidence type="ECO:0000313" key="2">
    <source>
        <dbReference type="Proteomes" id="UP000887569"/>
    </source>
</evidence>
<name>A0A914ZUD7_PARUN</name>
<evidence type="ECO:0000256" key="1">
    <source>
        <dbReference type="SAM" id="SignalP"/>
    </source>
</evidence>
<feature type="signal peptide" evidence="1">
    <location>
        <begin position="1"/>
        <end position="17"/>
    </location>
</feature>